<protein>
    <submittedName>
        <fullName evidence="1">Uncharacterized protein</fullName>
    </submittedName>
</protein>
<dbReference type="KEGG" id="cyc:PCC7424_1009"/>
<proteinExistence type="predicted"/>
<reference evidence="2" key="1">
    <citation type="journal article" date="2011" name="MBio">
        <title>Novel metabolic attributes of the genus Cyanothece, comprising a group of unicellular nitrogen-fixing Cyanobacteria.</title>
        <authorList>
            <person name="Bandyopadhyay A."/>
            <person name="Elvitigala T."/>
            <person name="Welsh E."/>
            <person name="Stockel J."/>
            <person name="Liberton M."/>
            <person name="Min H."/>
            <person name="Sherman L.A."/>
            <person name="Pakrasi H.B."/>
        </authorList>
    </citation>
    <scope>NUCLEOTIDE SEQUENCE [LARGE SCALE GENOMIC DNA]</scope>
    <source>
        <strain evidence="2">PCC 7424</strain>
    </source>
</reference>
<evidence type="ECO:0000313" key="2">
    <source>
        <dbReference type="Proteomes" id="UP000002384"/>
    </source>
</evidence>
<dbReference type="OrthoDB" id="2087343at2"/>
<dbReference type="STRING" id="65393.PCC7424_1009"/>
<sequence length="147" mass="17133">MAHTFLVEAGRWAIEGTWVEKNHQPILVKGRTLVAWTDDTWFTMVTKLIFPGTQRDEIAYQCRGRLDGNERHYTYVLQQSLLGQVEGEGWIGVETIIQRYWVLGDRLRRSGFETFYRLNQNKYHLSSGILAAHYLTSTLEATLERQL</sequence>
<dbReference type="RefSeq" id="WP_012598410.1">
    <property type="nucleotide sequence ID" value="NC_011729.1"/>
</dbReference>
<dbReference type="Proteomes" id="UP000002384">
    <property type="component" value="Chromosome"/>
</dbReference>
<dbReference type="EMBL" id="CP001291">
    <property type="protein sequence ID" value="ACK69463.1"/>
    <property type="molecule type" value="Genomic_DNA"/>
</dbReference>
<dbReference type="eggNOG" id="ENOG502ZU7W">
    <property type="taxonomic scope" value="Bacteria"/>
</dbReference>
<accession>B7KIQ7</accession>
<gene>
    <name evidence="1" type="ordered locus">PCC7424_1009</name>
</gene>
<organism evidence="1 2">
    <name type="scientific">Gloeothece citriformis (strain PCC 7424)</name>
    <name type="common">Cyanothece sp. (strain PCC 7424)</name>
    <dbReference type="NCBI Taxonomy" id="65393"/>
    <lineage>
        <taxon>Bacteria</taxon>
        <taxon>Bacillati</taxon>
        <taxon>Cyanobacteriota</taxon>
        <taxon>Cyanophyceae</taxon>
        <taxon>Oscillatoriophycideae</taxon>
        <taxon>Chroococcales</taxon>
        <taxon>Aphanothecaceae</taxon>
        <taxon>Gloeothece</taxon>
        <taxon>Gloeothece citriformis</taxon>
    </lineage>
</organism>
<evidence type="ECO:0000313" key="1">
    <source>
        <dbReference type="EMBL" id="ACK69463.1"/>
    </source>
</evidence>
<name>B7KIQ7_GLOC7</name>
<dbReference type="HOGENOM" id="CLU_1776527_0_0_3"/>
<dbReference type="AlphaFoldDB" id="B7KIQ7"/>
<keyword evidence="2" id="KW-1185">Reference proteome</keyword>